<dbReference type="Pfam" id="PF11228">
    <property type="entry name" value="DUF3027"/>
    <property type="match status" value="1"/>
</dbReference>
<dbReference type="Proteomes" id="UP000642993">
    <property type="component" value="Unassembled WGS sequence"/>
</dbReference>
<protein>
    <submittedName>
        <fullName evidence="1">DUF3027 domain-containing protein</fullName>
    </submittedName>
</protein>
<name>A0A927PLG8_9ACTN</name>
<organism evidence="1 2">
    <name type="scientific">Lolliginicoccus lacisalsi</name>
    <dbReference type="NCBI Taxonomy" id="2742202"/>
    <lineage>
        <taxon>Bacteria</taxon>
        <taxon>Bacillati</taxon>
        <taxon>Actinomycetota</taxon>
        <taxon>Actinomycetes</taxon>
        <taxon>Mycobacteriales</taxon>
        <taxon>Hoyosellaceae</taxon>
        <taxon>Lolliginicoccus</taxon>
    </lineage>
</organism>
<comment type="caution">
    <text evidence="1">The sequence shown here is derived from an EMBL/GenBank/DDBJ whole genome shotgun (WGS) entry which is preliminary data.</text>
</comment>
<evidence type="ECO:0000313" key="1">
    <source>
        <dbReference type="EMBL" id="MBD8505819.1"/>
    </source>
</evidence>
<dbReference type="EMBL" id="JACYWE010000002">
    <property type="protein sequence ID" value="MBD8505819.1"/>
    <property type="molecule type" value="Genomic_DNA"/>
</dbReference>
<keyword evidence="2" id="KW-1185">Reference proteome</keyword>
<evidence type="ECO:0000313" key="2">
    <source>
        <dbReference type="Proteomes" id="UP000642993"/>
    </source>
</evidence>
<dbReference type="InterPro" id="IPR021391">
    <property type="entry name" value="DUF3027"/>
</dbReference>
<dbReference type="RefSeq" id="WP_192038277.1">
    <property type="nucleotide sequence ID" value="NZ_JACYWE010000002.1"/>
</dbReference>
<reference evidence="1" key="1">
    <citation type="submission" date="2020-09" db="EMBL/GenBank/DDBJ databases">
        <title>Hoyosella lacisalsi sp. nov., a halotolerant actinobacterium isolated from soil of Lake Gudzhirganskoe.</title>
        <authorList>
            <person name="Yang Q."/>
            <person name="Guo P.Y."/>
            <person name="Liu S.W."/>
            <person name="Li F.N."/>
            <person name="Sun C.H."/>
        </authorList>
    </citation>
    <scope>NUCLEOTIDE SEQUENCE</scope>
    <source>
        <strain evidence="1">G463</strain>
    </source>
</reference>
<dbReference type="AlphaFoldDB" id="A0A927PLG8"/>
<gene>
    <name evidence="1" type="ORF">HT102_04880</name>
</gene>
<sequence length="262" mass="27096">MDGVNASVVSRPHSSAADSSAAADVPAVLAHAIDLARAAVCEVADPSSVGEHLGIVPEAEWAASHRFVAHLPGYRGWEWNVVVAACPGSDSATISEFALLPGRGALLAPPWVPWEDRIDAGDLAPGDILPPKEHDERLVPGSLEADVPDVEDIASGLGLSRKQVLSVEGRASAAERWLASDFGPEARMAKSAPGACHDCGFYLPLAGPLGHSFGVCGNEYSADGHVVHARFGCGAHSDSTLPTGAGSPLYQPYDDGILDVDA</sequence>
<accession>A0A927PLG8</accession>
<proteinExistence type="predicted"/>